<gene>
    <name evidence="7" type="ORF">ERL59_08970</name>
</gene>
<accession>A0A6N9Q018</accession>
<reference evidence="7 8" key="1">
    <citation type="submission" date="2019-01" db="EMBL/GenBank/DDBJ databases">
        <title>Chengkuizengella sp. nov., isolated from deep-sea sediment of East Pacific Ocean.</title>
        <authorList>
            <person name="Yang J."/>
            <person name="Lai Q."/>
            <person name="Shao Z."/>
        </authorList>
    </citation>
    <scope>NUCLEOTIDE SEQUENCE [LARGE SCALE GENOMIC DNA]</scope>
    <source>
        <strain evidence="7 8">YPA3-1-1</strain>
    </source>
</reference>
<dbReference type="Proteomes" id="UP000448943">
    <property type="component" value="Unassembled WGS sequence"/>
</dbReference>
<feature type="transmembrane region" description="Helical" evidence="6">
    <location>
        <begin position="310"/>
        <end position="333"/>
    </location>
</feature>
<evidence type="ECO:0000256" key="3">
    <source>
        <dbReference type="ARBA" id="ARBA00022692"/>
    </source>
</evidence>
<feature type="transmembrane region" description="Helical" evidence="6">
    <location>
        <begin position="339"/>
        <end position="362"/>
    </location>
</feature>
<dbReference type="InterPro" id="IPR002293">
    <property type="entry name" value="AA/rel_permease1"/>
</dbReference>
<dbReference type="EMBL" id="SIJB01000021">
    <property type="protein sequence ID" value="NBI29089.1"/>
    <property type="molecule type" value="Genomic_DNA"/>
</dbReference>
<evidence type="ECO:0000256" key="6">
    <source>
        <dbReference type="SAM" id="Phobius"/>
    </source>
</evidence>
<evidence type="ECO:0000256" key="1">
    <source>
        <dbReference type="ARBA" id="ARBA00004651"/>
    </source>
</evidence>
<protein>
    <submittedName>
        <fullName evidence="7">Amino acid permease</fullName>
    </submittedName>
</protein>
<feature type="transmembrane region" description="Helical" evidence="6">
    <location>
        <begin position="374"/>
        <end position="402"/>
    </location>
</feature>
<name>A0A6N9Q018_9BACL</name>
<dbReference type="GO" id="GO:0005886">
    <property type="term" value="C:plasma membrane"/>
    <property type="evidence" value="ECO:0007669"/>
    <property type="project" value="UniProtKB-SubCell"/>
</dbReference>
<feature type="transmembrane region" description="Helical" evidence="6">
    <location>
        <begin position="12"/>
        <end position="34"/>
    </location>
</feature>
<comment type="subcellular location">
    <subcellularLocation>
        <location evidence="1">Cell membrane</location>
        <topology evidence="1">Multi-pass membrane protein</topology>
    </subcellularLocation>
</comment>
<evidence type="ECO:0000256" key="2">
    <source>
        <dbReference type="ARBA" id="ARBA00022475"/>
    </source>
</evidence>
<dbReference type="Pfam" id="PF13520">
    <property type="entry name" value="AA_permease_2"/>
    <property type="match status" value="1"/>
</dbReference>
<feature type="transmembrane region" description="Helical" evidence="6">
    <location>
        <begin position="264"/>
        <end position="289"/>
    </location>
</feature>
<keyword evidence="4 6" id="KW-1133">Transmembrane helix</keyword>
<dbReference type="PANTHER" id="PTHR42770">
    <property type="entry name" value="AMINO ACID TRANSPORTER-RELATED"/>
    <property type="match status" value="1"/>
</dbReference>
<evidence type="ECO:0000313" key="7">
    <source>
        <dbReference type="EMBL" id="NBI29089.1"/>
    </source>
</evidence>
<keyword evidence="5 6" id="KW-0472">Membrane</keyword>
<evidence type="ECO:0000256" key="4">
    <source>
        <dbReference type="ARBA" id="ARBA00022989"/>
    </source>
</evidence>
<feature type="transmembrane region" description="Helical" evidence="6">
    <location>
        <begin position="144"/>
        <end position="166"/>
    </location>
</feature>
<feature type="transmembrane region" description="Helical" evidence="6">
    <location>
        <begin position="40"/>
        <end position="62"/>
    </location>
</feature>
<feature type="transmembrane region" description="Helical" evidence="6">
    <location>
        <begin position="83"/>
        <end position="108"/>
    </location>
</feature>
<comment type="caution">
    <text evidence="7">The sequence shown here is derived from an EMBL/GenBank/DDBJ whole genome shotgun (WGS) entry which is preliminary data.</text>
</comment>
<keyword evidence="3 6" id="KW-0812">Transmembrane</keyword>
<sequence>MTLINRKLNAVQLSGLIIGPILGSGIILLPPIIYDVAGDYAIFSWIIIMLINFFFAFLFGQLSIKFPGEAGVTQAVEVVFGKYIKYLTSFFLIGAVCFGPIAVLMTAAQFLQIDGFSTKWMAVLLMGITILILLLNVSFIGKIAFVLSSVSAILLFSGGLTSLIQYPKTDLFTTSFDFSTFGYSLLLLFWTIVGWEVIGNYSNEVKDVRKTIPKAIGFSALIITIVCLLVAASIQWSTIPTVSDGSQINVASILTPIFGGWTGWIMGIIAPGLCLSSIILFIGGTARLIRRLAEEGVLPKKLSYRTKTNIPLGGIIALSCFHVFVFVLIFFNWINATQIVAIADGFFISNVFVTMLAAIKLFKQKIVKMLIGMMLLVLFMFLSFSSPFILVSIAILTIFFVYKQIKFNAKQSCKDGEKNLLMVK</sequence>
<organism evidence="7 8">
    <name type="scientific">Chengkuizengella marina</name>
    <dbReference type="NCBI Taxonomy" id="2507566"/>
    <lineage>
        <taxon>Bacteria</taxon>
        <taxon>Bacillati</taxon>
        <taxon>Bacillota</taxon>
        <taxon>Bacilli</taxon>
        <taxon>Bacillales</taxon>
        <taxon>Paenibacillaceae</taxon>
        <taxon>Chengkuizengella</taxon>
    </lineage>
</organism>
<dbReference type="PIRSF" id="PIRSF006060">
    <property type="entry name" value="AA_transporter"/>
    <property type="match status" value="1"/>
</dbReference>
<feature type="transmembrane region" description="Helical" evidence="6">
    <location>
        <begin position="215"/>
        <end position="236"/>
    </location>
</feature>
<keyword evidence="2" id="KW-1003">Cell membrane</keyword>
<dbReference type="InterPro" id="IPR050367">
    <property type="entry name" value="APC_superfamily"/>
</dbReference>
<feature type="transmembrane region" description="Helical" evidence="6">
    <location>
        <begin position="120"/>
        <end position="137"/>
    </location>
</feature>
<dbReference type="AlphaFoldDB" id="A0A6N9Q018"/>
<dbReference type="PANTHER" id="PTHR42770:SF13">
    <property type="entry name" value="L-METHIONINE_BRANCHED-CHAIN AMINO ACID EXPORTER YJEH"/>
    <property type="match status" value="1"/>
</dbReference>
<proteinExistence type="predicted"/>
<keyword evidence="8" id="KW-1185">Reference proteome</keyword>
<feature type="transmembrane region" description="Helical" evidence="6">
    <location>
        <begin position="178"/>
        <end position="195"/>
    </location>
</feature>
<dbReference type="GO" id="GO:0022857">
    <property type="term" value="F:transmembrane transporter activity"/>
    <property type="evidence" value="ECO:0007669"/>
    <property type="project" value="InterPro"/>
</dbReference>
<evidence type="ECO:0000256" key="5">
    <source>
        <dbReference type="ARBA" id="ARBA00023136"/>
    </source>
</evidence>
<evidence type="ECO:0000313" key="8">
    <source>
        <dbReference type="Proteomes" id="UP000448943"/>
    </source>
</evidence>
<dbReference type="Gene3D" id="1.20.1740.10">
    <property type="entry name" value="Amino acid/polyamine transporter I"/>
    <property type="match status" value="1"/>
</dbReference>